<proteinExistence type="inferred from homology"/>
<comment type="subcellular location">
    <subcellularLocation>
        <location evidence="1">Cell membrane</location>
        <topology evidence="1">Multi-pass membrane protein</topology>
    </subcellularLocation>
</comment>
<organism evidence="11 12">
    <name type="scientific">Acidithiobacillus ferrooxidans</name>
    <name type="common">Thiobacillus ferrooxidans</name>
    <dbReference type="NCBI Taxonomy" id="920"/>
    <lineage>
        <taxon>Bacteria</taxon>
        <taxon>Pseudomonadati</taxon>
        <taxon>Pseudomonadota</taxon>
        <taxon>Acidithiobacillia</taxon>
        <taxon>Acidithiobacillales</taxon>
        <taxon>Acidithiobacillaceae</taxon>
        <taxon>Acidithiobacillus</taxon>
    </lineage>
</organism>
<dbReference type="SUPFAM" id="SSF103473">
    <property type="entry name" value="MFS general substrate transporter"/>
    <property type="match status" value="1"/>
</dbReference>
<feature type="transmembrane region" description="Helical" evidence="9">
    <location>
        <begin position="65"/>
        <end position="85"/>
    </location>
</feature>
<dbReference type="PANTHER" id="PTHR43271:SF1">
    <property type="entry name" value="INNER MEMBRANE TRANSPORT PROTEIN YNFM"/>
    <property type="match status" value="1"/>
</dbReference>
<feature type="transmembrane region" description="Helical" evidence="9">
    <location>
        <begin position="328"/>
        <end position="346"/>
    </location>
</feature>
<dbReference type="InterPro" id="IPR036259">
    <property type="entry name" value="MFS_trans_sf"/>
</dbReference>
<dbReference type="Pfam" id="PF07690">
    <property type="entry name" value="MFS_1"/>
    <property type="match status" value="2"/>
</dbReference>
<dbReference type="OrthoDB" id="63984at2"/>
<keyword evidence="7 9" id="KW-0472">Membrane</keyword>
<dbReference type="CDD" id="cd17324">
    <property type="entry name" value="MFS_NepI_like"/>
    <property type="match status" value="1"/>
</dbReference>
<keyword evidence="4" id="KW-1003">Cell membrane</keyword>
<dbReference type="EMBL" id="QKQP01000011">
    <property type="protein sequence ID" value="PZD80065.1"/>
    <property type="molecule type" value="Genomic_DNA"/>
</dbReference>
<keyword evidence="6 9" id="KW-1133">Transmembrane helix</keyword>
<feature type="region of interest" description="Disordered" evidence="8">
    <location>
        <begin position="1"/>
        <end position="21"/>
    </location>
</feature>
<comment type="caution">
    <text evidence="11">The sequence shown here is derived from an EMBL/GenBank/DDBJ whole genome shotgun (WGS) entry which is preliminary data.</text>
</comment>
<evidence type="ECO:0000313" key="11">
    <source>
        <dbReference type="EMBL" id="PZD80065.1"/>
    </source>
</evidence>
<evidence type="ECO:0000256" key="1">
    <source>
        <dbReference type="ARBA" id="ARBA00004651"/>
    </source>
</evidence>
<dbReference type="AlphaFoldDB" id="A0A2W1KBY9"/>
<dbReference type="RefSeq" id="WP_012537127.1">
    <property type="nucleotide sequence ID" value="NZ_AP025160.1"/>
</dbReference>
<keyword evidence="5 9" id="KW-0812">Transmembrane</keyword>
<feature type="transmembrane region" description="Helical" evidence="9">
    <location>
        <begin position="156"/>
        <end position="174"/>
    </location>
</feature>
<accession>A0A2W1KBY9</accession>
<feature type="transmembrane region" description="Helical" evidence="9">
    <location>
        <begin position="300"/>
        <end position="322"/>
    </location>
</feature>
<feature type="transmembrane region" description="Helical" evidence="9">
    <location>
        <begin position="32"/>
        <end position="53"/>
    </location>
</feature>
<dbReference type="GO" id="GO:0005886">
    <property type="term" value="C:plasma membrane"/>
    <property type="evidence" value="ECO:0007669"/>
    <property type="project" value="UniProtKB-SubCell"/>
</dbReference>
<dbReference type="GeneID" id="65281427"/>
<dbReference type="InterPro" id="IPR020846">
    <property type="entry name" value="MFS_dom"/>
</dbReference>
<evidence type="ECO:0000256" key="2">
    <source>
        <dbReference type="ARBA" id="ARBA00008335"/>
    </source>
</evidence>
<evidence type="ECO:0000313" key="12">
    <source>
        <dbReference type="Proteomes" id="UP000248886"/>
    </source>
</evidence>
<sequence>MRKQSLVPSPPPSESSAKNHIRHGTRSFRNTSLALFAAGFATFSMIYCVQPLMPAFSREYGVAATSSALSLSLTTGILAFTMLLVGNWSDRLGRKPIMVWSLFMSAFLVLATGFAPNWDVFLLARALLGISISGLPAVAMTYLNEEVHADSIGIGMGLYISGSAVGGMSGRLVAGVLANYWGWHVAIVSIGVISLIAAVLFVRSLPDSLHFSPQHVSWNGRVQQIRMLFKDSGLPWLFAEGFFLMGIFVTFYNYLTYRLVTSPYDFSQAQVGLIFSVYGVGIFSSPVMGHIAGWVGRRKVLWMAFALVITGVLLSFAGAVWAIMLGTILLTFGFFGGHSIVSSWVGRRAHGAKAQAASLYLFFYYLGSAVLGSSGGYFYSGWGWDGVAGLLTFLAASGLLIAWKLRALPPLTSISSITVGEAVNGPYNGKPHGYQNAR</sequence>
<keyword evidence="3" id="KW-0813">Transport</keyword>
<dbReference type="PANTHER" id="PTHR43271">
    <property type="entry name" value="BLL2771 PROTEIN"/>
    <property type="match status" value="1"/>
</dbReference>
<dbReference type="Gene3D" id="1.20.1250.20">
    <property type="entry name" value="MFS general substrate transporter like domains"/>
    <property type="match status" value="1"/>
</dbReference>
<name>A0A2W1KBY9_ACIFR</name>
<feature type="domain" description="Major facilitator superfamily (MFS) profile" evidence="10">
    <location>
        <begin position="27"/>
        <end position="410"/>
    </location>
</feature>
<dbReference type="Proteomes" id="UP000248886">
    <property type="component" value="Unassembled WGS sequence"/>
</dbReference>
<evidence type="ECO:0000256" key="6">
    <source>
        <dbReference type="ARBA" id="ARBA00022989"/>
    </source>
</evidence>
<protein>
    <submittedName>
        <fullName evidence="11">MFS transporter</fullName>
    </submittedName>
</protein>
<evidence type="ECO:0000256" key="8">
    <source>
        <dbReference type="SAM" id="MobiDB-lite"/>
    </source>
</evidence>
<evidence type="ECO:0000256" key="9">
    <source>
        <dbReference type="SAM" id="Phobius"/>
    </source>
</evidence>
<dbReference type="InterPro" id="IPR011701">
    <property type="entry name" value="MFS"/>
</dbReference>
<feature type="transmembrane region" description="Helical" evidence="9">
    <location>
        <begin position="234"/>
        <end position="255"/>
    </location>
</feature>
<gene>
    <name evidence="11" type="ORF">DN052_14215</name>
</gene>
<dbReference type="InterPro" id="IPR005829">
    <property type="entry name" value="Sugar_transporter_CS"/>
</dbReference>
<dbReference type="GO" id="GO:0022857">
    <property type="term" value="F:transmembrane transporter activity"/>
    <property type="evidence" value="ECO:0007669"/>
    <property type="project" value="InterPro"/>
</dbReference>
<evidence type="ECO:0000259" key="10">
    <source>
        <dbReference type="PROSITE" id="PS50850"/>
    </source>
</evidence>
<feature type="transmembrane region" description="Helical" evidence="9">
    <location>
        <begin position="386"/>
        <end position="403"/>
    </location>
</feature>
<dbReference type="PROSITE" id="PS50850">
    <property type="entry name" value="MFS"/>
    <property type="match status" value="1"/>
</dbReference>
<comment type="similarity">
    <text evidence="2">Belongs to the major facilitator superfamily.</text>
</comment>
<feature type="transmembrane region" description="Helical" evidence="9">
    <location>
        <begin position="358"/>
        <end position="380"/>
    </location>
</feature>
<feature type="transmembrane region" description="Helical" evidence="9">
    <location>
        <begin position="97"/>
        <end position="116"/>
    </location>
</feature>
<reference evidence="11 12" key="1">
    <citation type="submission" date="2018-06" db="EMBL/GenBank/DDBJ databases">
        <title>Draft sequence of Acidithiobacillus ferrooxidans CCM 4253.</title>
        <authorList>
            <person name="Moya-Beltran A."/>
            <person name="Castro M."/>
            <person name="Covarrubias P.C."/>
            <person name="Issotta F."/>
            <person name="Janiczek O."/>
            <person name="Mandl M."/>
            <person name="Kucera J."/>
            <person name="Quatrini R."/>
        </authorList>
    </citation>
    <scope>NUCLEOTIDE SEQUENCE [LARGE SCALE GENOMIC DNA]</scope>
    <source>
        <strain evidence="11 12">CCM 4253</strain>
    </source>
</reference>
<feature type="transmembrane region" description="Helical" evidence="9">
    <location>
        <begin position="122"/>
        <end position="144"/>
    </location>
</feature>
<evidence type="ECO:0000256" key="4">
    <source>
        <dbReference type="ARBA" id="ARBA00022475"/>
    </source>
</evidence>
<dbReference type="PROSITE" id="PS00216">
    <property type="entry name" value="SUGAR_TRANSPORT_1"/>
    <property type="match status" value="1"/>
</dbReference>
<evidence type="ECO:0000256" key="5">
    <source>
        <dbReference type="ARBA" id="ARBA00022692"/>
    </source>
</evidence>
<feature type="transmembrane region" description="Helical" evidence="9">
    <location>
        <begin position="267"/>
        <end position="288"/>
    </location>
</feature>
<evidence type="ECO:0000256" key="3">
    <source>
        <dbReference type="ARBA" id="ARBA00022448"/>
    </source>
</evidence>
<feature type="transmembrane region" description="Helical" evidence="9">
    <location>
        <begin position="180"/>
        <end position="202"/>
    </location>
</feature>
<dbReference type="OMA" id="YCVQPMM"/>
<evidence type="ECO:0000256" key="7">
    <source>
        <dbReference type="ARBA" id="ARBA00023136"/>
    </source>
</evidence>